<dbReference type="OrthoDB" id="118748at2759"/>
<comment type="caution">
    <text evidence="1">The sequence shown here is derived from an EMBL/GenBank/DDBJ whole genome shotgun (WGS) entry which is preliminary data.</text>
</comment>
<reference evidence="4 6" key="1">
    <citation type="submission" date="2018-09" db="EMBL/GenBank/DDBJ databases">
        <title>Genomic investigation of the strawberry pathogen Phytophthora fragariae indicates pathogenicity is determined by transcriptional variation in three key races.</title>
        <authorList>
            <person name="Adams T.M."/>
            <person name="Armitage A.D."/>
            <person name="Sobczyk M.K."/>
            <person name="Bates H.J."/>
            <person name="Dunwell J.M."/>
            <person name="Nellist C.F."/>
            <person name="Harrison R.J."/>
        </authorList>
    </citation>
    <scope>NUCLEOTIDE SEQUENCE [LARGE SCALE GENOMIC DNA]</scope>
    <source>
        <strain evidence="2 4">SCRP249</strain>
        <strain evidence="1 6">SCRP324</strain>
        <strain evidence="3 5">SCRP333</strain>
    </source>
</reference>
<evidence type="ECO:0000313" key="3">
    <source>
        <dbReference type="EMBL" id="KAE9341176.1"/>
    </source>
</evidence>
<evidence type="ECO:0000313" key="4">
    <source>
        <dbReference type="Proteomes" id="UP000429607"/>
    </source>
</evidence>
<name>A0A6A3MHW2_9STRA</name>
<dbReference type="AlphaFoldDB" id="A0A6A3MHW2"/>
<keyword evidence="5" id="KW-1185">Reference proteome</keyword>
<dbReference type="EMBL" id="QXFU01000542">
    <property type="protein sequence ID" value="KAE9030467.1"/>
    <property type="molecule type" value="Genomic_DNA"/>
</dbReference>
<dbReference type="Proteomes" id="UP000434957">
    <property type="component" value="Unassembled WGS sequence"/>
</dbReference>
<evidence type="ECO:0000313" key="6">
    <source>
        <dbReference type="Proteomes" id="UP000435112"/>
    </source>
</evidence>
<proteinExistence type="predicted"/>
<sequence>MLPNLSDKWGSRLQVLRPSTSESARASTRRNALLELKKIDSIRVSSSGKGNNVRYAVEVTVDSTGCSGISIAASGTTVRIERELSEFKVLANELHGVVNSAHPGQRCEFCSAVLNWFVFGENPDGLLLCFVSSERVARKLTKFLEDLLALTVKYASVDAQGCCSGHMFMPQVVHKFLVNPPTCDAA</sequence>
<organism evidence="1 6">
    <name type="scientific">Phytophthora rubi</name>
    <dbReference type="NCBI Taxonomy" id="129364"/>
    <lineage>
        <taxon>Eukaryota</taxon>
        <taxon>Sar</taxon>
        <taxon>Stramenopiles</taxon>
        <taxon>Oomycota</taxon>
        <taxon>Peronosporomycetes</taxon>
        <taxon>Peronosporales</taxon>
        <taxon>Peronosporaceae</taxon>
        <taxon>Phytophthora</taxon>
    </lineage>
</organism>
<protein>
    <recommendedName>
        <fullName evidence="7">PX domain-containing protein</fullName>
    </recommendedName>
</protein>
<evidence type="ECO:0000313" key="2">
    <source>
        <dbReference type="EMBL" id="KAE9034925.1"/>
    </source>
</evidence>
<evidence type="ECO:0000313" key="5">
    <source>
        <dbReference type="Proteomes" id="UP000434957"/>
    </source>
</evidence>
<dbReference type="Proteomes" id="UP000429607">
    <property type="component" value="Unassembled WGS sequence"/>
</dbReference>
<dbReference type="EMBL" id="QXFT01000543">
    <property type="protein sequence ID" value="KAE9341176.1"/>
    <property type="molecule type" value="Genomic_DNA"/>
</dbReference>
<evidence type="ECO:0000313" key="1">
    <source>
        <dbReference type="EMBL" id="KAE9030467.1"/>
    </source>
</evidence>
<gene>
    <name evidence="2" type="ORF">PR001_g9525</name>
    <name evidence="1" type="ORF">PR002_g9881</name>
    <name evidence="3" type="ORF">PR003_g10119</name>
</gene>
<evidence type="ECO:0008006" key="7">
    <source>
        <dbReference type="Google" id="ProtNLM"/>
    </source>
</evidence>
<dbReference type="EMBL" id="QXFV01000531">
    <property type="protein sequence ID" value="KAE9034925.1"/>
    <property type="molecule type" value="Genomic_DNA"/>
</dbReference>
<dbReference type="Proteomes" id="UP000435112">
    <property type="component" value="Unassembled WGS sequence"/>
</dbReference>
<accession>A0A6A3MHW2</accession>